<accession>A0A0R2K028</accession>
<dbReference type="RefSeq" id="WP_231920856.1">
    <property type="nucleotide sequence ID" value="NZ_DAIPSF010000010.1"/>
</dbReference>
<proteinExistence type="predicted"/>
<gene>
    <name evidence="2" type="ORF">IV43_GL000281</name>
</gene>
<keyword evidence="1" id="KW-0812">Transmembrane</keyword>
<evidence type="ECO:0000256" key="1">
    <source>
        <dbReference type="SAM" id="Phobius"/>
    </source>
</evidence>
<comment type="caution">
    <text evidence="2">The sequence shown here is derived from an EMBL/GenBank/DDBJ whole genome shotgun (WGS) entry which is preliminary data.</text>
</comment>
<dbReference type="AlphaFoldDB" id="A0A0R2K028"/>
<dbReference type="EMBL" id="JQBK01000117">
    <property type="protein sequence ID" value="KRN80597.1"/>
    <property type="molecule type" value="Genomic_DNA"/>
</dbReference>
<dbReference type="GeneID" id="95350162"/>
<name>A0A0R2K028_9LACO</name>
<dbReference type="PATRIC" id="fig|89059.3.peg.285"/>
<keyword evidence="1" id="KW-0472">Membrane</keyword>
<protein>
    <submittedName>
        <fullName evidence="2">Uncharacterized protein</fullName>
    </submittedName>
</protein>
<keyword evidence="1" id="KW-1133">Transmembrane helix</keyword>
<evidence type="ECO:0000313" key="2">
    <source>
        <dbReference type="EMBL" id="KRN80597.1"/>
    </source>
</evidence>
<evidence type="ECO:0000313" key="3">
    <source>
        <dbReference type="Proteomes" id="UP000051491"/>
    </source>
</evidence>
<organism evidence="2 3">
    <name type="scientific">Ligilactobacillus acidipiscis</name>
    <dbReference type="NCBI Taxonomy" id="89059"/>
    <lineage>
        <taxon>Bacteria</taxon>
        <taxon>Bacillati</taxon>
        <taxon>Bacillota</taxon>
        <taxon>Bacilli</taxon>
        <taxon>Lactobacillales</taxon>
        <taxon>Lactobacillaceae</taxon>
        <taxon>Ligilactobacillus</taxon>
    </lineage>
</organism>
<dbReference type="Proteomes" id="UP000051491">
    <property type="component" value="Unassembled WGS sequence"/>
</dbReference>
<feature type="transmembrane region" description="Helical" evidence="1">
    <location>
        <begin position="12"/>
        <end position="35"/>
    </location>
</feature>
<feature type="transmembrane region" description="Helical" evidence="1">
    <location>
        <begin position="41"/>
        <end position="66"/>
    </location>
</feature>
<sequence length="80" mass="8827">MKLNSSQKQKIFFLVGAIWLLSIVLLGLSVLAWHFKVGGVLLLILLVADFLALSAAGTTLSVPLLIRLRKRRAKKEADKN</sequence>
<reference evidence="2 3" key="1">
    <citation type="journal article" date="2015" name="Genome Announc.">
        <title>Expanding the biotechnology potential of lactobacilli through comparative genomics of 213 strains and associated genera.</title>
        <authorList>
            <person name="Sun Z."/>
            <person name="Harris H.M."/>
            <person name="McCann A."/>
            <person name="Guo C."/>
            <person name="Argimon S."/>
            <person name="Zhang W."/>
            <person name="Yang X."/>
            <person name="Jeffery I.B."/>
            <person name="Cooney J.C."/>
            <person name="Kagawa T.F."/>
            <person name="Liu W."/>
            <person name="Song Y."/>
            <person name="Salvetti E."/>
            <person name="Wrobel A."/>
            <person name="Rasinkangas P."/>
            <person name="Parkhill J."/>
            <person name="Rea M.C."/>
            <person name="O'Sullivan O."/>
            <person name="Ritari J."/>
            <person name="Douillard F.P."/>
            <person name="Paul Ross R."/>
            <person name="Yang R."/>
            <person name="Briner A.E."/>
            <person name="Felis G.E."/>
            <person name="de Vos W.M."/>
            <person name="Barrangou R."/>
            <person name="Klaenhammer T.R."/>
            <person name="Caufield P.W."/>
            <person name="Cui Y."/>
            <person name="Zhang H."/>
            <person name="O'Toole P.W."/>
        </authorList>
    </citation>
    <scope>NUCLEOTIDE SEQUENCE [LARGE SCALE GENOMIC DNA]</scope>
    <source>
        <strain evidence="2 3">DSM 15353</strain>
    </source>
</reference>